<feature type="compositionally biased region" description="Basic and acidic residues" evidence="4">
    <location>
        <begin position="132"/>
        <end position="145"/>
    </location>
</feature>
<evidence type="ECO:0000313" key="7">
    <source>
        <dbReference type="EMBL" id="ATY62593.1"/>
    </source>
</evidence>
<dbReference type="EMBL" id="CP023324">
    <property type="protein sequence ID" value="ATY62593.1"/>
    <property type="molecule type" value="Genomic_DNA"/>
</dbReference>
<dbReference type="SMART" id="SM00385">
    <property type="entry name" value="CYCLIN"/>
    <property type="match status" value="1"/>
</dbReference>
<feature type="region of interest" description="Disordered" evidence="4">
    <location>
        <begin position="118"/>
        <end position="209"/>
    </location>
</feature>
<feature type="domain" description="Cyclin-like" evidence="6">
    <location>
        <begin position="237"/>
        <end position="335"/>
    </location>
</feature>
<evidence type="ECO:0000256" key="2">
    <source>
        <dbReference type="ARBA" id="ARBA00014912"/>
    </source>
</evidence>
<feature type="chain" id="PRO_5014137080" description="RNA polymerase II holoenzyme cyclin-like subunit" evidence="5">
    <location>
        <begin position="17"/>
        <end position="640"/>
    </location>
</feature>
<name>A0A2H4SHK0_CORMI</name>
<organism evidence="7 8">
    <name type="scientific">Cordyceps militaris</name>
    <name type="common">Caterpillar fungus</name>
    <name type="synonym">Clavaria militaris</name>
    <dbReference type="NCBI Taxonomy" id="73501"/>
    <lineage>
        <taxon>Eukaryota</taxon>
        <taxon>Fungi</taxon>
        <taxon>Dikarya</taxon>
        <taxon>Ascomycota</taxon>
        <taxon>Pezizomycotina</taxon>
        <taxon>Sordariomycetes</taxon>
        <taxon>Hypocreomycetidae</taxon>
        <taxon>Hypocreales</taxon>
        <taxon>Cordycipitaceae</taxon>
        <taxon>Cordyceps</taxon>
    </lineage>
</organism>
<gene>
    <name evidence="7" type="ORF">A9K55_009016</name>
</gene>
<dbReference type="InterPro" id="IPR006671">
    <property type="entry name" value="Cyclin_N"/>
</dbReference>
<dbReference type="InterPro" id="IPR043198">
    <property type="entry name" value="Cyclin/Ssn8"/>
</dbReference>
<reference evidence="7 8" key="1">
    <citation type="journal article" date="2017" name="BMC Genomics">
        <title>Chromosome level assembly and secondary metabolite potential of the parasitic fungus Cordyceps militaris.</title>
        <authorList>
            <person name="Kramer G.J."/>
            <person name="Nodwell J.R."/>
        </authorList>
    </citation>
    <scope>NUCLEOTIDE SEQUENCE [LARGE SCALE GENOMIC DNA]</scope>
    <source>
        <strain evidence="7 8">ATCC 34164</strain>
    </source>
</reference>
<evidence type="ECO:0000313" key="8">
    <source>
        <dbReference type="Proteomes" id="UP000323067"/>
    </source>
</evidence>
<dbReference type="VEuPathDB" id="FungiDB:A9K55_009016"/>
<dbReference type="PANTHER" id="PTHR10026">
    <property type="entry name" value="CYCLIN"/>
    <property type="match status" value="1"/>
</dbReference>
<evidence type="ECO:0000256" key="3">
    <source>
        <dbReference type="RuleBase" id="RU000383"/>
    </source>
</evidence>
<evidence type="ECO:0000256" key="5">
    <source>
        <dbReference type="SAM" id="SignalP"/>
    </source>
</evidence>
<dbReference type="VEuPathDB" id="FungiDB:CCM_08767"/>
<dbReference type="Gene3D" id="1.10.472.10">
    <property type="entry name" value="Cyclin-like"/>
    <property type="match status" value="1"/>
</dbReference>
<dbReference type="Proteomes" id="UP000323067">
    <property type="component" value="Chromosome vii"/>
</dbReference>
<comment type="similarity">
    <text evidence="1">Belongs to the cyclin family. Cyclin C subfamily.</text>
</comment>
<keyword evidence="5" id="KW-0732">Signal</keyword>
<evidence type="ECO:0000256" key="1">
    <source>
        <dbReference type="ARBA" id="ARBA00008638"/>
    </source>
</evidence>
<evidence type="ECO:0000259" key="6">
    <source>
        <dbReference type="SMART" id="SM00385"/>
    </source>
</evidence>
<protein>
    <recommendedName>
        <fullName evidence="2">RNA polymerase II holoenzyme cyclin-like subunit</fullName>
    </recommendedName>
</protein>
<sequence>MKFAIATAFLAACASAVEMKACSGTNMGGSCTAKTSLWNSYNFRASTNRCVRVCNGCSSLGWRCQTYSNNNIKFTKFIIFDWAGGNGPDATTCSIHIRDRFFSSLNSTLSPNHYDFAGRAAPDASSQQSRAYTDRRPRSPADRSCARRLVQQSQPRTPKQRSLPGEKENPDTAMTQPSNTPTAPPSNGTPAQAKIGPHPGFISSSNQYSSETRIRRMFRSNGCDPAREDNYRLQGVQLIENVREHLKLPVRTFDTACIYFHKFRLNFRDAEYNFHDAALASLFLACKVEDTIKKSKDILAAAYAVRNPDKPAPTDDKMFEQNGKTIIGLERHILETIGFDFRTRYPQKLLVKIVRSIFGASGTSSRAFYETAYAMCIDMYKTLVPIKRTTFAMAMAVVELTARLLSAGDGGDRSLLDRVDTFAAQRRQYARAPVVETMLDLLDLYVQHHKATKLGARFDLARFMDMKIRLNQDLDASCAPRFLFYCQKCEIDAPLAEPAADQAWSVEARDAGRAQRAARRQDGTMRFVFAPEAARTEHDAVGRFFKQEYEEYEMEVEEPVPPPPEQPRGPETGGTVAAAAEVGAAVATDEEGIIEVVATEPVGIGEESRMGATAAASDTIEEDAAVITNTELWARTNLVR</sequence>
<dbReference type="GO" id="GO:0016538">
    <property type="term" value="F:cyclin-dependent protein serine/threonine kinase regulator activity"/>
    <property type="evidence" value="ECO:0007669"/>
    <property type="project" value="InterPro"/>
</dbReference>
<dbReference type="OrthoDB" id="4951845at2759"/>
<dbReference type="AlphaFoldDB" id="A0A2H4SHK0"/>
<keyword evidence="3" id="KW-0195">Cyclin</keyword>
<dbReference type="VEuPathDB" id="FungiDB:CCM_08768"/>
<evidence type="ECO:0000256" key="4">
    <source>
        <dbReference type="SAM" id="MobiDB-lite"/>
    </source>
</evidence>
<dbReference type="SUPFAM" id="SSF47954">
    <property type="entry name" value="Cyclin-like"/>
    <property type="match status" value="2"/>
</dbReference>
<dbReference type="InterPro" id="IPR036915">
    <property type="entry name" value="Cyclin-like_sf"/>
</dbReference>
<dbReference type="Pfam" id="PF00134">
    <property type="entry name" value="Cyclin_N"/>
    <property type="match status" value="1"/>
</dbReference>
<proteinExistence type="inferred from homology"/>
<feature type="compositionally biased region" description="Polar residues" evidence="4">
    <location>
        <begin position="172"/>
        <end position="190"/>
    </location>
</feature>
<dbReference type="GO" id="GO:0006357">
    <property type="term" value="P:regulation of transcription by RNA polymerase II"/>
    <property type="evidence" value="ECO:0007669"/>
    <property type="project" value="InterPro"/>
</dbReference>
<dbReference type="InterPro" id="IPR013763">
    <property type="entry name" value="Cyclin-like_dom"/>
</dbReference>
<feature type="region of interest" description="Disordered" evidence="4">
    <location>
        <begin position="556"/>
        <end position="575"/>
    </location>
</feature>
<accession>A0A2H4SHK0</accession>
<dbReference type="PROSITE" id="PS51257">
    <property type="entry name" value="PROKAR_LIPOPROTEIN"/>
    <property type="match status" value="1"/>
</dbReference>
<feature type="signal peptide" evidence="5">
    <location>
        <begin position="1"/>
        <end position="16"/>
    </location>
</feature>